<name>A0ABS0SUI0_9CAUL</name>
<organism evidence="2 3">
    <name type="scientific">Caulobacter hibisci</name>
    <dbReference type="NCBI Taxonomy" id="2035993"/>
    <lineage>
        <taxon>Bacteria</taxon>
        <taxon>Pseudomonadati</taxon>
        <taxon>Pseudomonadota</taxon>
        <taxon>Alphaproteobacteria</taxon>
        <taxon>Caulobacterales</taxon>
        <taxon>Caulobacteraceae</taxon>
        <taxon>Caulobacter</taxon>
    </lineage>
</organism>
<feature type="chain" id="PRO_5045676515" evidence="1">
    <location>
        <begin position="21"/>
        <end position="160"/>
    </location>
</feature>
<gene>
    <name evidence="2" type="ORF">I4Q42_06470</name>
</gene>
<dbReference type="EMBL" id="JADWOX010000003">
    <property type="protein sequence ID" value="MBI1683305.1"/>
    <property type="molecule type" value="Genomic_DNA"/>
</dbReference>
<dbReference type="RefSeq" id="WP_198575247.1">
    <property type="nucleotide sequence ID" value="NZ_JADWOX010000003.1"/>
</dbReference>
<comment type="caution">
    <text evidence="2">The sequence shown here is derived from an EMBL/GenBank/DDBJ whole genome shotgun (WGS) entry which is preliminary data.</text>
</comment>
<keyword evidence="1" id="KW-0732">Signal</keyword>
<proteinExistence type="predicted"/>
<evidence type="ECO:0000313" key="3">
    <source>
        <dbReference type="Proteomes" id="UP000639859"/>
    </source>
</evidence>
<sequence length="160" mass="16443">MTRSLSLVLALSALTLSACGDGGGEGGVARIATARPPLPAWSEPLVGKRLSAVTRQRIDCQGVTDVVTKRFTVQPVGAIIEGWGWDKGTGTPLPRVLLVEGGLIVGAGDGGRERVDVPKALPQITSSMVGWQAVSTTGSGHVTAYGFTDQGVCSIGEIAF</sequence>
<dbReference type="PROSITE" id="PS51257">
    <property type="entry name" value="PROKAR_LIPOPROTEIN"/>
    <property type="match status" value="1"/>
</dbReference>
<feature type="signal peptide" evidence="1">
    <location>
        <begin position="1"/>
        <end position="20"/>
    </location>
</feature>
<protein>
    <submittedName>
        <fullName evidence="2">Uncharacterized protein</fullName>
    </submittedName>
</protein>
<keyword evidence="3" id="KW-1185">Reference proteome</keyword>
<reference evidence="2 3" key="1">
    <citation type="submission" date="2020-11" db="EMBL/GenBank/DDBJ databases">
        <title>genome sequence of strain KACC 18849.</title>
        <authorList>
            <person name="Gao J."/>
            <person name="Zhang X."/>
        </authorList>
    </citation>
    <scope>NUCLEOTIDE SEQUENCE [LARGE SCALE GENOMIC DNA]</scope>
    <source>
        <strain evidence="2 3">KACC 18849</strain>
    </source>
</reference>
<evidence type="ECO:0000256" key="1">
    <source>
        <dbReference type="SAM" id="SignalP"/>
    </source>
</evidence>
<accession>A0ABS0SUI0</accession>
<dbReference type="Proteomes" id="UP000639859">
    <property type="component" value="Unassembled WGS sequence"/>
</dbReference>
<evidence type="ECO:0000313" key="2">
    <source>
        <dbReference type="EMBL" id="MBI1683305.1"/>
    </source>
</evidence>